<dbReference type="PROSITE" id="PS50011">
    <property type="entry name" value="PROTEIN_KINASE_DOM"/>
    <property type="match status" value="1"/>
</dbReference>
<dbReference type="EMBL" id="LNIX01000037">
    <property type="protein sequence ID" value="OXA39778.1"/>
    <property type="molecule type" value="Genomic_DNA"/>
</dbReference>
<comment type="caution">
    <text evidence="3">The sequence shown here is derived from an EMBL/GenBank/DDBJ whole genome shotgun (WGS) entry which is preliminary data.</text>
</comment>
<dbReference type="OMA" id="EMFLSHE"/>
<protein>
    <submittedName>
        <fullName evidence="3">Casein kinase I isoform beta</fullName>
    </submittedName>
</protein>
<dbReference type="Proteomes" id="UP000198287">
    <property type="component" value="Unassembled WGS sequence"/>
</dbReference>
<dbReference type="PROSITE" id="PS00107">
    <property type="entry name" value="PROTEIN_KINASE_ATP"/>
    <property type="match status" value="1"/>
</dbReference>
<accession>A0A226D4M3</accession>
<proteinExistence type="predicted"/>
<dbReference type="PANTHER" id="PTHR11909">
    <property type="entry name" value="CASEIN KINASE-RELATED"/>
    <property type="match status" value="1"/>
</dbReference>
<feature type="binding site" evidence="1">
    <location>
        <position position="45"/>
    </location>
    <ligand>
        <name>ATP</name>
        <dbReference type="ChEBI" id="CHEBI:30616"/>
    </ligand>
</feature>
<dbReference type="InterPro" id="IPR050235">
    <property type="entry name" value="CK1_Ser-Thr_kinase"/>
</dbReference>
<reference evidence="3 4" key="1">
    <citation type="submission" date="2015-12" db="EMBL/GenBank/DDBJ databases">
        <title>The genome of Folsomia candida.</title>
        <authorList>
            <person name="Faddeeva A."/>
            <person name="Derks M.F."/>
            <person name="Anvar Y."/>
            <person name="Smit S."/>
            <person name="Van Straalen N."/>
            <person name="Roelofs D."/>
        </authorList>
    </citation>
    <scope>NUCLEOTIDE SEQUENCE [LARGE SCALE GENOMIC DNA]</scope>
    <source>
        <strain evidence="3 4">VU population</strain>
        <tissue evidence="3">Whole body</tissue>
    </source>
</reference>
<dbReference type="OrthoDB" id="1932208at2759"/>
<keyword evidence="3" id="KW-0808">Transferase</keyword>
<keyword evidence="3" id="KW-0418">Kinase</keyword>
<keyword evidence="4" id="KW-1185">Reference proteome</keyword>
<feature type="domain" description="Protein kinase" evidence="2">
    <location>
        <begin position="16"/>
        <end position="259"/>
    </location>
</feature>
<dbReference type="SUPFAM" id="SSF56112">
    <property type="entry name" value="Protein kinase-like (PK-like)"/>
    <property type="match status" value="1"/>
</dbReference>
<dbReference type="InterPro" id="IPR011009">
    <property type="entry name" value="Kinase-like_dom_sf"/>
</dbReference>
<dbReference type="Gene3D" id="1.10.510.10">
    <property type="entry name" value="Transferase(Phosphotransferase) domain 1"/>
    <property type="match status" value="2"/>
</dbReference>
<dbReference type="GO" id="GO:0004672">
    <property type="term" value="F:protein kinase activity"/>
    <property type="evidence" value="ECO:0007669"/>
    <property type="project" value="InterPro"/>
</dbReference>
<dbReference type="AlphaFoldDB" id="A0A226D4M3"/>
<keyword evidence="1" id="KW-0547">Nucleotide-binding</keyword>
<gene>
    <name evidence="3" type="ORF">Fcan01_25569</name>
</gene>
<dbReference type="InterPro" id="IPR017441">
    <property type="entry name" value="Protein_kinase_ATP_BS"/>
</dbReference>
<organism evidence="3 4">
    <name type="scientific">Folsomia candida</name>
    <name type="common">Springtail</name>
    <dbReference type="NCBI Taxonomy" id="158441"/>
    <lineage>
        <taxon>Eukaryota</taxon>
        <taxon>Metazoa</taxon>
        <taxon>Ecdysozoa</taxon>
        <taxon>Arthropoda</taxon>
        <taxon>Hexapoda</taxon>
        <taxon>Collembola</taxon>
        <taxon>Entomobryomorpha</taxon>
        <taxon>Isotomoidea</taxon>
        <taxon>Isotomidae</taxon>
        <taxon>Proisotominae</taxon>
        <taxon>Folsomia</taxon>
    </lineage>
</organism>
<keyword evidence="1" id="KW-0067">ATP-binding</keyword>
<dbReference type="Gene3D" id="3.30.200.20">
    <property type="entry name" value="Phosphorylase Kinase, domain 1"/>
    <property type="match status" value="1"/>
</dbReference>
<dbReference type="GO" id="GO:0005524">
    <property type="term" value="F:ATP binding"/>
    <property type="evidence" value="ECO:0007669"/>
    <property type="project" value="UniProtKB-UniRule"/>
</dbReference>
<evidence type="ECO:0000256" key="1">
    <source>
        <dbReference type="PROSITE-ProRule" id="PRU10141"/>
    </source>
</evidence>
<evidence type="ECO:0000313" key="4">
    <source>
        <dbReference type="Proteomes" id="UP000198287"/>
    </source>
</evidence>
<evidence type="ECO:0000259" key="2">
    <source>
        <dbReference type="PROSITE" id="PS50011"/>
    </source>
</evidence>
<dbReference type="Pfam" id="PF00069">
    <property type="entry name" value="Pkinase"/>
    <property type="match status" value="1"/>
</dbReference>
<sequence>MSSYMSFGTIFGNGKYLLGRKLGSGSHGDVYYGKDLHSEEEIAIKVESWDCEEMFLSHEFQVAKMLEGGTGFPTVRWFGQEKRHNVIAMQLLGSSLNSLLQQNGNKFSLKTVLLLADQLLERVEYLHNKRFIHRSIKPENRRDDLESLGYMLIYMLRGCLPWDNAMNDPVLLKQVKMGTSINTLCKGCPEEFSKYMAYVRSLNFEETPDYAVVREMFKDLFFNLGYEYDAKFDWIPQEKQSIFTPSRRQGLEVRKIYTR</sequence>
<evidence type="ECO:0000313" key="3">
    <source>
        <dbReference type="EMBL" id="OXA39778.1"/>
    </source>
</evidence>
<dbReference type="InterPro" id="IPR000719">
    <property type="entry name" value="Prot_kinase_dom"/>
</dbReference>
<name>A0A226D4M3_FOLCA</name>
<dbReference type="STRING" id="158441.A0A226D4M3"/>